<dbReference type="GO" id="GO:0005524">
    <property type="term" value="F:ATP binding"/>
    <property type="evidence" value="ECO:0007669"/>
    <property type="project" value="UniProtKB-KW"/>
</dbReference>
<evidence type="ECO:0000256" key="10">
    <source>
        <dbReference type="ARBA" id="ARBA00022871"/>
    </source>
</evidence>
<comment type="cofactor">
    <cofactor evidence="1">
        <name>Mg(2+)</name>
        <dbReference type="ChEBI" id="CHEBI:18420"/>
    </cofactor>
</comment>
<dbReference type="GO" id="GO:0050321">
    <property type="term" value="F:tau-protein kinase activity"/>
    <property type="evidence" value="ECO:0007669"/>
    <property type="project" value="TreeGrafter"/>
</dbReference>
<reference evidence="12 13" key="1">
    <citation type="journal article" date="2017" name="PLoS Biol.">
        <title>The sea cucumber genome provides insights into morphological evolution and visceral regeneration.</title>
        <authorList>
            <person name="Zhang X."/>
            <person name="Sun L."/>
            <person name="Yuan J."/>
            <person name="Sun Y."/>
            <person name="Gao Y."/>
            <person name="Zhang L."/>
            <person name="Li S."/>
            <person name="Dai H."/>
            <person name="Hamel J.F."/>
            <person name="Liu C."/>
            <person name="Yu Y."/>
            <person name="Liu S."/>
            <person name="Lin W."/>
            <person name="Guo K."/>
            <person name="Jin S."/>
            <person name="Xu P."/>
            <person name="Storey K.B."/>
            <person name="Huan P."/>
            <person name="Zhang T."/>
            <person name="Zhou Y."/>
            <person name="Zhang J."/>
            <person name="Lin C."/>
            <person name="Li X."/>
            <person name="Xing L."/>
            <person name="Huo D."/>
            <person name="Sun M."/>
            <person name="Wang L."/>
            <person name="Mercier A."/>
            <person name="Li F."/>
            <person name="Yang H."/>
            <person name="Xiang J."/>
        </authorList>
    </citation>
    <scope>NUCLEOTIDE SEQUENCE [LARGE SCALE GENOMIC DNA]</scope>
    <source>
        <strain evidence="12">Shaxun</strain>
        <tissue evidence="12">Muscle</tissue>
    </source>
</reference>
<dbReference type="PROSITE" id="PS50011">
    <property type="entry name" value="PROTEIN_KINASE_DOM"/>
    <property type="match status" value="1"/>
</dbReference>
<keyword evidence="5" id="KW-0547">Nucleotide-binding</keyword>
<keyword evidence="7" id="KW-0067">ATP-binding</keyword>
<evidence type="ECO:0000256" key="2">
    <source>
        <dbReference type="ARBA" id="ARBA00022473"/>
    </source>
</evidence>
<evidence type="ECO:0000259" key="11">
    <source>
        <dbReference type="PROSITE" id="PS50011"/>
    </source>
</evidence>
<comment type="caution">
    <text evidence="12">The sequence shown here is derived from an EMBL/GenBank/DDBJ whole genome shotgun (WGS) entry which is preliminary data.</text>
</comment>
<feature type="domain" description="Protein kinase" evidence="11">
    <location>
        <begin position="1"/>
        <end position="160"/>
    </location>
</feature>
<proteinExistence type="predicted"/>
<dbReference type="GO" id="GO:0000287">
    <property type="term" value="F:magnesium ion binding"/>
    <property type="evidence" value="ECO:0007669"/>
    <property type="project" value="UniProtKB-ARBA"/>
</dbReference>
<evidence type="ECO:0000313" key="12">
    <source>
        <dbReference type="EMBL" id="PIK60905.1"/>
    </source>
</evidence>
<accession>A0A2G8LKZ5</accession>
<keyword evidence="2" id="KW-0217">Developmental protein</keyword>
<dbReference type="InterPro" id="IPR011009">
    <property type="entry name" value="Kinase-like_dom_sf"/>
</dbReference>
<protein>
    <submittedName>
        <fullName evidence="12">Putative testis-specific serine/threonine-protein kinase 1-like</fullName>
    </submittedName>
</protein>
<keyword evidence="12" id="KW-0808">Transferase</keyword>
<keyword evidence="13" id="KW-1185">Reference proteome</keyword>
<dbReference type="SUPFAM" id="SSF56112">
    <property type="entry name" value="Protein kinase-like (PK-like)"/>
    <property type="match status" value="1"/>
</dbReference>
<evidence type="ECO:0000256" key="7">
    <source>
        <dbReference type="ARBA" id="ARBA00022840"/>
    </source>
</evidence>
<evidence type="ECO:0000256" key="4">
    <source>
        <dbReference type="ARBA" id="ARBA00022723"/>
    </source>
</evidence>
<evidence type="ECO:0000256" key="9">
    <source>
        <dbReference type="ARBA" id="ARBA00022843"/>
    </source>
</evidence>
<dbReference type="OrthoDB" id="541276at2759"/>
<dbReference type="Proteomes" id="UP000230750">
    <property type="component" value="Unassembled WGS sequence"/>
</dbReference>
<dbReference type="AlphaFoldDB" id="A0A2G8LKZ5"/>
<organism evidence="12 13">
    <name type="scientific">Stichopus japonicus</name>
    <name type="common">Sea cucumber</name>
    <dbReference type="NCBI Taxonomy" id="307972"/>
    <lineage>
        <taxon>Eukaryota</taxon>
        <taxon>Metazoa</taxon>
        <taxon>Echinodermata</taxon>
        <taxon>Eleutherozoa</taxon>
        <taxon>Echinozoa</taxon>
        <taxon>Holothuroidea</taxon>
        <taxon>Aspidochirotacea</taxon>
        <taxon>Aspidochirotida</taxon>
        <taxon>Stichopodidae</taxon>
        <taxon>Apostichopus</taxon>
    </lineage>
</organism>
<dbReference type="PANTHER" id="PTHR24346">
    <property type="entry name" value="MAP/MICROTUBULE AFFINITY-REGULATING KINASE"/>
    <property type="match status" value="1"/>
</dbReference>
<keyword evidence="8" id="KW-0460">Magnesium</keyword>
<evidence type="ECO:0000256" key="3">
    <source>
        <dbReference type="ARBA" id="ARBA00022553"/>
    </source>
</evidence>
<dbReference type="Pfam" id="PF00069">
    <property type="entry name" value="Pkinase"/>
    <property type="match status" value="1"/>
</dbReference>
<dbReference type="GO" id="GO:0030154">
    <property type="term" value="P:cell differentiation"/>
    <property type="evidence" value="ECO:0007669"/>
    <property type="project" value="UniProtKB-KW"/>
</dbReference>
<evidence type="ECO:0000256" key="5">
    <source>
        <dbReference type="ARBA" id="ARBA00022741"/>
    </source>
</evidence>
<evidence type="ECO:0000256" key="6">
    <source>
        <dbReference type="ARBA" id="ARBA00022782"/>
    </source>
</evidence>
<dbReference type="STRING" id="307972.A0A2G8LKZ5"/>
<sequence>MKIVNRRKAPSDFLQKFLPRELHLLKKVNHCHVIQLYEIFEFGSKVYISMEIAGHGDLLDYIKLRRYLPEFSARSFCRQLVSGIGYLHELDIVHRDLKCENILLSDKNEIKISDFGFARETLTGNLINTFCGSAAYAAPEVLQGQAYKGLGLQSIRLFVK</sequence>
<dbReference type="GO" id="GO:0007283">
    <property type="term" value="P:spermatogenesis"/>
    <property type="evidence" value="ECO:0007669"/>
    <property type="project" value="UniProtKB-KW"/>
</dbReference>
<evidence type="ECO:0000256" key="1">
    <source>
        <dbReference type="ARBA" id="ARBA00001946"/>
    </source>
</evidence>
<gene>
    <name evidence="12" type="ORF">BSL78_02079</name>
</gene>
<dbReference type="InterPro" id="IPR000719">
    <property type="entry name" value="Prot_kinase_dom"/>
</dbReference>
<dbReference type="SMART" id="SM00220">
    <property type="entry name" value="S_TKc"/>
    <property type="match status" value="1"/>
</dbReference>
<dbReference type="GO" id="GO:0035556">
    <property type="term" value="P:intracellular signal transduction"/>
    <property type="evidence" value="ECO:0007669"/>
    <property type="project" value="TreeGrafter"/>
</dbReference>
<evidence type="ECO:0000256" key="8">
    <source>
        <dbReference type="ARBA" id="ARBA00022842"/>
    </source>
</evidence>
<dbReference type="InterPro" id="IPR008271">
    <property type="entry name" value="Ser/Thr_kinase_AS"/>
</dbReference>
<name>A0A2G8LKZ5_STIJA</name>
<dbReference type="PANTHER" id="PTHR24346:SF102">
    <property type="entry name" value="TESTIS-SPECIFIC SERINE_THREONINE-PROTEIN KINASE 1"/>
    <property type="match status" value="1"/>
</dbReference>
<keyword evidence="6" id="KW-0221">Differentiation</keyword>
<keyword evidence="12" id="KW-0418">Kinase</keyword>
<dbReference type="GO" id="GO:0005737">
    <property type="term" value="C:cytoplasm"/>
    <property type="evidence" value="ECO:0007669"/>
    <property type="project" value="TreeGrafter"/>
</dbReference>
<keyword evidence="4" id="KW-0479">Metal-binding</keyword>
<evidence type="ECO:0000313" key="13">
    <source>
        <dbReference type="Proteomes" id="UP000230750"/>
    </source>
</evidence>
<dbReference type="EMBL" id="MRZV01000044">
    <property type="protein sequence ID" value="PIK60905.1"/>
    <property type="molecule type" value="Genomic_DNA"/>
</dbReference>
<keyword evidence="3" id="KW-0597">Phosphoprotein</keyword>
<dbReference type="GO" id="GO:0000226">
    <property type="term" value="P:microtubule cytoskeleton organization"/>
    <property type="evidence" value="ECO:0007669"/>
    <property type="project" value="TreeGrafter"/>
</dbReference>
<keyword evidence="9" id="KW-0832">Ubl conjugation</keyword>
<dbReference type="Gene3D" id="1.10.510.10">
    <property type="entry name" value="Transferase(Phosphotransferase) domain 1"/>
    <property type="match status" value="1"/>
</dbReference>
<keyword evidence="10" id="KW-0744">Spermatogenesis</keyword>
<dbReference type="PROSITE" id="PS00108">
    <property type="entry name" value="PROTEIN_KINASE_ST"/>
    <property type="match status" value="1"/>
</dbReference>